<feature type="domain" description="Metallo-beta-lactamase" evidence="1">
    <location>
        <begin position="10"/>
        <end position="209"/>
    </location>
</feature>
<dbReference type="InterPro" id="IPR050855">
    <property type="entry name" value="NDM-1-like"/>
</dbReference>
<sequence>MQLHIIPGYIQNIYLVQDAAGLLLLDGCSRADVSTVCDFIRQKLALPLTALKLVVVTHMHPDHAGGAHLLRRKTGARIACHPKACLWYSGLLGRTAHIIDVSLTWWVAKRLGKPKRHIWYNPILKADMVLADGQQLPDFPDWQVIYTPGHTDHDLSLMHQPSKQLYIADLIVSVKKRLVPPYPVCHPNQYKQSLKRVSALQPSRLYFAHLAPRTGESINFSDILAQAPTLPKNHWHSMRNRILHTLGWQTGQH</sequence>
<accession>A0A1H6JH98</accession>
<dbReference type="PANTHER" id="PTHR42951">
    <property type="entry name" value="METALLO-BETA-LACTAMASE DOMAIN-CONTAINING"/>
    <property type="match status" value="1"/>
</dbReference>
<dbReference type="SMART" id="SM00849">
    <property type="entry name" value="Lactamase_B"/>
    <property type="match status" value="1"/>
</dbReference>
<dbReference type="SUPFAM" id="SSF56281">
    <property type="entry name" value="Metallo-hydrolase/oxidoreductase"/>
    <property type="match status" value="1"/>
</dbReference>
<dbReference type="Pfam" id="PF00753">
    <property type="entry name" value="Lactamase_B"/>
    <property type="match status" value="1"/>
</dbReference>
<dbReference type="RefSeq" id="WP_092789470.1">
    <property type="nucleotide sequence ID" value="NZ_FNXF01000001.1"/>
</dbReference>
<gene>
    <name evidence="2" type="ORF">SAMN05660691_00316</name>
</gene>
<organism evidence="2 3">
    <name type="scientific">Rheinheimera pacifica</name>
    <dbReference type="NCBI Taxonomy" id="173990"/>
    <lineage>
        <taxon>Bacteria</taxon>
        <taxon>Pseudomonadati</taxon>
        <taxon>Pseudomonadota</taxon>
        <taxon>Gammaproteobacteria</taxon>
        <taxon>Chromatiales</taxon>
        <taxon>Chromatiaceae</taxon>
        <taxon>Rheinheimera</taxon>
    </lineage>
</organism>
<dbReference type="AlphaFoldDB" id="A0A1H6JH98"/>
<dbReference type="Proteomes" id="UP000199371">
    <property type="component" value="Unassembled WGS sequence"/>
</dbReference>
<evidence type="ECO:0000313" key="3">
    <source>
        <dbReference type="Proteomes" id="UP000199371"/>
    </source>
</evidence>
<dbReference type="STRING" id="173990.SAMN05660691_00316"/>
<dbReference type="InterPro" id="IPR001279">
    <property type="entry name" value="Metallo-B-lactamas"/>
</dbReference>
<dbReference type="InterPro" id="IPR036866">
    <property type="entry name" value="RibonucZ/Hydroxyglut_hydro"/>
</dbReference>
<dbReference type="EMBL" id="FNXF01000001">
    <property type="protein sequence ID" value="SEH58305.1"/>
    <property type="molecule type" value="Genomic_DNA"/>
</dbReference>
<evidence type="ECO:0000313" key="2">
    <source>
        <dbReference type="EMBL" id="SEH58305.1"/>
    </source>
</evidence>
<proteinExistence type="predicted"/>
<evidence type="ECO:0000259" key="1">
    <source>
        <dbReference type="SMART" id="SM00849"/>
    </source>
</evidence>
<keyword evidence="3" id="KW-1185">Reference proteome</keyword>
<reference evidence="3" key="1">
    <citation type="submission" date="2016-10" db="EMBL/GenBank/DDBJ databases">
        <authorList>
            <person name="Varghese N."/>
            <person name="Submissions S."/>
        </authorList>
    </citation>
    <scope>NUCLEOTIDE SEQUENCE [LARGE SCALE GENOMIC DNA]</scope>
    <source>
        <strain evidence="3">DSM 17616</strain>
    </source>
</reference>
<dbReference type="Gene3D" id="3.60.15.10">
    <property type="entry name" value="Ribonuclease Z/Hydroxyacylglutathione hydrolase-like"/>
    <property type="match status" value="1"/>
</dbReference>
<name>A0A1H6JH98_9GAMM</name>
<protein>
    <submittedName>
        <fullName evidence="2">Glyoxylase, beta-lactamase superfamily II</fullName>
    </submittedName>
</protein>
<dbReference type="OrthoDB" id="9802991at2"/>